<dbReference type="AlphaFoldDB" id="A0A7R8XC50"/>
<evidence type="ECO:0000256" key="1">
    <source>
        <dbReference type="ARBA" id="ARBA00022630"/>
    </source>
</evidence>
<evidence type="ECO:0000259" key="4">
    <source>
        <dbReference type="Pfam" id="PF00890"/>
    </source>
</evidence>
<dbReference type="GO" id="GO:0046592">
    <property type="term" value="F:polyamine oxidase activity"/>
    <property type="evidence" value="ECO:0007669"/>
    <property type="project" value="TreeGrafter"/>
</dbReference>
<reference evidence="6" key="1">
    <citation type="submission" date="2020-11" db="EMBL/GenBank/DDBJ databases">
        <authorList>
            <person name="Tran Van P."/>
        </authorList>
    </citation>
    <scope>NUCLEOTIDE SEQUENCE</scope>
</reference>
<keyword evidence="1" id="KW-0285">Flavoprotein</keyword>
<name>A0A7R8XC50_9CRUS</name>
<protein>
    <recommendedName>
        <fullName evidence="8">Amine oxidase domain-containing protein</fullName>
    </recommendedName>
</protein>
<dbReference type="InterPro" id="IPR003953">
    <property type="entry name" value="FAD-dep_OxRdtase_2_FAD-bd"/>
</dbReference>
<feature type="chain" id="PRO_5036209127" description="Amine oxidase domain-containing protein" evidence="3">
    <location>
        <begin position="21"/>
        <end position="495"/>
    </location>
</feature>
<evidence type="ECO:0000313" key="7">
    <source>
        <dbReference type="Proteomes" id="UP000677054"/>
    </source>
</evidence>
<accession>A0A7R8XC50</accession>
<feature type="domain" description="Amine oxidase" evidence="5">
    <location>
        <begin position="64"/>
        <end position="483"/>
    </location>
</feature>
<evidence type="ECO:0000256" key="2">
    <source>
        <dbReference type="ARBA" id="ARBA00023002"/>
    </source>
</evidence>
<keyword evidence="2" id="KW-0560">Oxidoreductase</keyword>
<keyword evidence="7" id="KW-1185">Reference proteome</keyword>
<evidence type="ECO:0008006" key="8">
    <source>
        <dbReference type="Google" id="ProtNLM"/>
    </source>
</evidence>
<dbReference type="SUPFAM" id="SSF54373">
    <property type="entry name" value="FAD-linked reductases, C-terminal domain"/>
    <property type="match status" value="1"/>
</dbReference>
<evidence type="ECO:0000256" key="3">
    <source>
        <dbReference type="SAM" id="SignalP"/>
    </source>
</evidence>
<feature type="signal peptide" evidence="3">
    <location>
        <begin position="1"/>
        <end position="20"/>
    </location>
</feature>
<organism evidence="6">
    <name type="scientific">Darwinula stevensoni</name>
    <dbReference type="NCBI Taxonomy" id="69355"/>
    <lineage>
        <taxon>Eukaryota</taxon>
        <taxon>Metazoa</taxon>
        <taxon>Ecdysozoa</taxon>
        <taxon>Arthropoda</taxon>
        <taxon>Crustacea</taxon>
        <taxon>Oligostraca</taxon>
        <taxon>Ostracoda</taxon>
        <taxon>Podocopa</taxon>
        <taxon>Podocopida</taxon>
        <taxon>Darwinulocopina</taxon>
        <taxon>Darwinuloidea</taxon>
        <taxon>Darwinulidae</taxon>
        <taxon>Darwinula</taxon>
    </lineage>
</organism>
<dbReference type="Gene3D" id="3.90.660.10">
    <property type="match status" value="1"/>
</dbReference>
<dbReference type="EMBL" id="LR900771">
    <property type="protein sequence ID" value="CAD7246840.1"/>
    <property type="molecule type" value="Genomic_DNA"/>
</dbReference>
<dbReference type="PANTHER" id="PTHR10742:SF416">
    <property type="entry name" value="SPERMINE OXIDASE"/>
    <property type="match status" value="1"/>
</dbReference>
<dbReference type="EMBL" id="CAJPEV010001254">
    <property type="protein sequence ID" value="CAG0891658.1"/>
    <property type="molecule type" value="Genomic_DNA"/>
</dbReference>
<dbReference type="SUPFAM" id="SSF51905">
    <property type="entry name" value="FAD/NAD(P)-binding domain"/>
    <property type="match status" value="2"/>
</dbReference>
<evidence type="ECO:0000259" key="5">
    <source>
        <dbReference type="Pfam" id="PF01593"/>
    </source>
</evidence>
<evidence type="ECO:0000313" key="6">
    <source>
        <dbReference type="EMBL" id="CAD7246840.1"/>
    </source>
</evidence>
<dbReference type="OrthoDB" id="2019015at2759"/>
<dbReference type="InterPro" id="IPR036188">
    <property type="entry name" value="FAD/NAD-bd_sf"/>
</dbReference>
<dbReference type="Pfam" id="PF01593">
    <property type="entry name" value="Amino_oxidase"/>
    <property type="match status" value="1"/>
</dbReference>
<sequence>MSSPPRVVIVGAGLAGLAAARRLVQCGFSDVTVLEGGSSHAELRDLLDVPQFDPFDEAHIRARRVGGRVYTRKFGDQNAVVELGASFVHGASPANPIYQLANVSRILSGGRRRANEREASGLVYARAASPIPAAVSQKAAGIFRRVEREAAGLAAMPSDPTKNLEDFFMERLDAGRSFADQKLASQAECVFNCFKNAIALETGDELRLVSAQGYGCYEELPGGDLVAPGGFGKILTRLRNSIPDGRVKLGHHVVTIDWTEKNENVTVTCSNGETFEADHVIVTVSLGVLKNSPNLFEPRLPDRKLRSIANIGFGRVNKIFLEFDPPFWAPGEGRLRLGWTDEEYRTRTEKDWTRYVYAFEEATGDARVLVAWICGSGAEAIEGLPPEDVAVGCTQLLREFTGNPLLEPPRQVLRTKWVSSPRFRGSYSFVSTGSGREDVEALAEPLRGGRGPRLHFAGEATHPVYFSTMHGALLSGVREADAIRWEYVGAGSFGG</sequence>
<feature type="domain" description="FAD-dependent oxidoreductase 2 FAD-binding" evidence="4">
    <location>
        <begin position="7"/>
        <end position="39"/>
    </location>
</feature>
<dbReference type="InterPro" id="IPR050281">
    <property type="entry name" value="Flavin_monoamine_oxidase"/>
</dbReference>
<gene>
    <name evidence="6" type="ORF">DSTB1V02_LOCUS6683</name>
</gene>
<proteinExistence type="predicted"/>
<dbReference type="PANTHER" id="PTHR10742">
    <property type="entry name" value="FLAVIN MONOAMINE OXIDASE"/>
    <property type="match status" value="1"/>
</dbReference>
<dbReference type="Proteomes" id="UP000677054">
    <property type="component" value="Unassembled WGS sequence"/>
</dbReference>
<dbReference type="InterPro" id="IPR002937">
    <property type="entry name" value="Amino_oxidase"/>
</dbReference>
<keyword evidence="3" id="KW-0732">Signal</keyword>
<dbReference type="Pfam" id="PF00890">
    <property type="entry name" value="FAD_binding_2"/>
    <property type="match status" value="1"/>
</dbReference>
<dbReference type="Gene3D" id="3.50.50.60">
    <property type="entry name" value="FAD/NAD(P)-binding domain"/>
    <property type="match status" value="2"/>
</dbReference>